<reference evidence="2 3" key="1">
    <citation type="submission" date="2022-11" db="EMBL/GenBank/DDBJ databases">
        <title>Minimal conservation of predation-associated metabolite biosynthetic gene clusters underscores biosynthetic potential of Myxococcota including descriptions for ten novel species: Archangium lansinium sp. nov., Myxococcus landrumus sp. nov., Nannocystis bai.</title>
        <authorList>
            <person name="Ahearne A."/>
            <person name="Stevens C."/>
            <person name="Dowd S."/>
        </authorList>
    </citation>
    <scope>NUCLEOTIDE SEQUENCE [LARGE SCALE GENOMIC DNA]</scope>
    <source>
        <strain evidence="2 3">NCELM</strain>
    </source>
</reference>
<dbReference type="EMBL" id="JAQNDN010000019">
    <property type="protein sequence ID" value="MDC0672190.1"/>
    <property type="molecule type" value="Genomic_DNA"/>
</dbReference>
<organism evidence="2 3">
    <name type="scientific">Nannocystis radixulma</name>
    <dbReference type="NCBI Taxonomy" id="2995305"/>
    <lineage>
        <taxon>Bacteria</taxon>
        <taxon>Pseudomonadati</taxon>
        <taxon>Myxococcota</taxon>
        <taxon>Polyangia</taxon>
        <taxon>Nannocystales</taxon>
        <taxon>Nannocystaceae</taxon>
        <taxon>Nannocystis</taxon>
    </lineage>
</organism>
<feature type="region of interest" description="Disordered" evidence="1">
    <location>
        <begin position="24"/>
        <end position="55"/>
    </location>
</feature>
<dbReference type="PANTHER" id="PTHR43628">
    <property type="entry name" value="ACTIVATOR OF C KINASE PROTEIN 1-RELATED"/>
    <property type="match status" value="1"/>
</dbReference>
<evidence type="ECO:0000256" key="1">
    <source>
        <dbReference type="SAM" id="MobiDB-lite"/>
    </source>
</evidence>
<proteinExistence type="predicted"/>
<name>A0ABT5BF06_9BACT</name>
<dbReference type="Pfam" id="PF08238">
    <property type="entry name" value="Sel1"/>
    <property type="match status" value="4"/>
</dbReference>
<dbReference type="InterPro" id="IPR006597">
    <property type="entry name" value="Sel1-like"/>
</dbReference>
<dbReference type="Proteomes" id="UP001217838">
    <property type="component" value="Unassembled WGS sequence"/>
</dbReference>
<dbReference type="SUPFAM" id="SSF81901">
    <property type="entry name" value="HCP-like"/>
    <property type="match status" value="1"/>
</dbReference>
<dbReference type="SMART" id="SM00671">
    <property type="entry name" value="SEL1"/>
    <property type="match status" value="4"/>
</dbReference>
<sequence length="220" mass="23037">MTPISVLLAAALALCRCAREESAAPGPREAVARAEHASPEEHGPPLAEHASHDEHGPPLAELVAAAESGDVEAQVALGRLYLRGSALLPADVGQARAWFLRAEAGRPGSAAYELGRMSQSGKGGPADPVEAVRWFELGVRAGSADAMFLLANAARSGTGLPRDEARAVALYQRAAAMEHPEALQALALAHLHGELGLAIDESESRRYMAAAGHALQHHHR</sequence>
<keyword evidence="3" id="KW-1185">Reference proteome</keyword>
<gene>
    <name evidence="2" type="ORF">POL58_30865</name>
</gene>
<dbReference type="PANTHER" id="PTHR43628:SF1">
    <property type="entry name" value="CHITIN SYNTHASE REGULATORY FACTOR 2-RELATED"/>
    <property type="match status" value="1"/>
</dbReference>
<protein>
    <submittedName>
        <fullName evidence="2">Tetratricopeptide repeat protein</fullName>
    </submittedName>
</protein>
<accession>A0ABT5BF06</accession>
<evidence type="ECO:0000313" key="3">
    <source>
        <dbReference type="Proteomes" id="UP001217838"/>
    </source>
</evidence>
<dbReference type="InterPro" id="IPR052945">
    <property type="entry name" value="Mitotic_Regulator"/>
</dbReference>
<dbReference type="Gene3D" id="1.25.40.10">
    <property type="entry name" value="Tetratricopeptide repeat domain"/>
    <property type="match status" value="1"/>
</dbReference>
<evidence type="ECO:0000313" key="2">
    <source>
        <dbReference type="EMBL" id="MDC0672190.1"/>
    </source>
</evidence>
<feature type="compositionally biased region" description="Basic and acidic residues" evidence="1">
    <location>
        <begin position="30"/>
        <end position="55"/>
    </location>
</feature>
<comment type="caution">
    <text evidence="2">The sequence shown here is derived from an EMBL/GenBank/DDBJ whole genome shotgun (WGS) entry which is preliminary data.</text>
</comment>
<dbReference type="InterPro" id="IPR011990">
    <property type="entry name" value="TPR-like_helical_dom_sf"/>
</dbReference>